<evidence type="ECO:0000313" key="1">
    <source>
        <dbReference type="EMBL" id="EST41887.1"/>
    </source>
</evidence>
<name>V6LBR9_9EUKA</name>
<dbReference type="AlphaFoldDB" id="V6LBR9"/>
<reference evidence="1" key="1">
    <citation type="journal article" date="2014" name="PLoS Genet.">
        <title>The Genome of Spironucleus salmonicida Highlights a Fish Pathogen Adapted to Fluctuating Environments.</title>
        <authorList>
            <person name="Xu F."/>
            <person name="Jerlstrom-Hultqvist J."/>
            <person name="Einarsson E."/>
            <person name="Astvaldsson A."/>
            <person name="Svard S.G."/>
            <person name="Andersson J.O."/>
        </authorList>
    </citation>
    <scope>NUCLEOTIDE SEQUENCE</scope>
</reference>
<gene>
    <name evidence="1" type="ORF">SS50377_18724</name>
</gene>
<protein>
    <submittedName>
        <fullName evidence="1">Uncharacterized protein</fullName>
    </submittedName>
</protein>
<sequence length="200" mass="22649">MLKCMRAITPVHFQLQQQGQIQIQQMSHQLTSLVMKLVNETILIIMLLALLVTSSRTHLWCTVPNTTSAACWPTRMIWVEYWMASPKHQKVIQTALLVQSNYQILCQARVLLECSQYALSSAINYGMWIQSINLKLVILTRLRSIRFRSTAIKVQSTSSAVLPKQQIILILVQSAIGTVDLKLTAKAKILICKKMIVVTT</sequence>
<dbReference type="EMBL" id="KI546167">
    <property type="protein sequence ID" value="EST41887.1"/>
    <property type="molecule type" value="Genomic_DNA"/>
</dbReference>
<proteinExistence type="predicted"/>
<accession>V6LBR9</accession>
<organism evidence="1">
    <name type="scientific">Spironucleus salmonicida</name>
    <dbReference type="NCBI Taxonomy" id="348837"/>
    <lineage>
        <taxon>Eukaryota</taxon>
        <taxon>Metamonada</taxon>
        <taxon>Diplomonadida</taxon>
        <taxon>Hexamitidae</taxon>
        <taxon>Hexamitinae</taxon>
        <taxon>Spironucleus</taxon>
    </lineage>
</organism>